<accession>A0A838L3Y2</accession>
<reference evidence="1 2" key="1">
    <citation type="submission" date="2020-07" db="EMBL/GenBank/DDBJ databases">
        <authorList>
            <person name="Sun Q."/>
        </authorList>
    </citation>
    <scope>NUCLEOTIDE SEQUENCE [LARGE SCALE GENOMIC DNA]</scope>
    <source>
        <strain evidence="1 2">CGMCC 1.13654</strain>
    </source>
</reference>
<protein>
    <submittedName>
        <fullName evidence="1">Uncharacterized protein</fullName>
    </submittedName>
</protein>
<dbReference type="EMBL" id="JACEIB010000006">
    <property type="protein sequence ID" value="MBA2934203.1"/>
    <property type="molecule type" value="Genomic_DNA"/>
</dbReference>
<comment type="caution">
    <text evidence="1">The sequence shown here is derived from an EMBL/GenBank/DDBJ whole genome shotgun (WGS) entry which is preliminary data.</text>
</comment>
<organism evidence="1 2">
    <name type="scientific">Sphingomonas chungangi</name>
    <dbReference type="NCBI Taxonomy" id="2683589"/>
    <lineage>
        <taxon>Bacteria</taxon>
        <taxon>Pseudomonadati</taxon>
        <taxon>Pseudomonadota</taxon>
        <taxon>Alphaproteobacteria</taxon>
        <taxon>Sphingomonadales</taxon>
        <taxon>Sphingomonadaceae</taxon>
        <taxon>Sphingomonas</taxon>
    </lineage>
</organism>
<name>A0A838L3Y2_9SPHN</name>
<dbReference type="Proteomes" id="UP000570166">
    <property type="component" value="Unassembled WGS sequence"/>
</dbReference>
<keyword evidence="2" id="KW-1185">Reference proteome</keyword>
<evidence type="ECO:0000313" key="2">
    <source>
        <dbReference type="Proteomes" id="UP000570166"/>
    </source>
</evidence>
<dbReference type="RefSeq" id="WP_160365710.1">
    <property type="nucleotide sequence ID" value="NZ_JACEIB010000006.1"/>
</dbReference>
<sequence length="168" mass="17370">MSAAARRAALAAIGCDLVARDGGPGERRAAALMRRLEGREEEVLGLRDLPKVPAWARLPLAAQERVAQRAALASIADTLAHSIDGAWLGEHAHAAGEEAVDWAIGLAGKAPELDPVDGSELAGRGYALLRTTLSDPLRPLLAWAAADETPVPVDTASTCVALAMKGAA</sequence>
<dbReference type="AlphaFoldDB" id="A0A838L3Y2"/>
<gene>
    <name evidence="1" type="ORF">HZF05_08825</name>
</gene>
<proteinExistence type="predicted"/>
<evidence type="ECO:0000313" key="1">
    <source>
        <dbReference type="EMBL" id="MBA2934203.1"/>
    </source>
</evidence>